<dbReference type="Proteomes" id="UP001595445">
    <property type="component" value="Unassembled WGS sequence"/>
</dbReference>
<keyword evidence="3" id="KW-0540">Nuclease</keyword>
<name>A0ABV7DX34_9RHOB</name>
<dbReference type="Pfam" id="PF03372">
    <property type="entry name" value="Exo_endo_phos"/>
    <property type="match status" value="1"/>
</dbReference>
<evidence type="ECO:0000259" key="2">
    <source>
        <dbReference type="Pfam" id="PF03372"/>
    </source>
</evidence>
<feature type="domain" description="Endonuclease/exonuclease/phosphatase" evidence="2">
    <location>
        <begin position="98"/>
        <end position="285"/>
    </location>
</feature>
<evidence type="ECO:0000256" key="1">
    <source>
        <dbReference type="SAM" id="Phobius"/>
    </source>
</evidence>
<keyword evidence="1" id="KW-1133">Transmembrane helix</keyword>
<protein>
    <submittedName>
        <fullName evidence="3">Endonuclease/exonuclease/phosphatase family protein</fullName>
    </submittedName>
</protein>
<feature type="transmembrane region" description="Helical" evidence="1">
    <location>
        <begin position="43"/>
        <end position="64"/>
    </location>
</feature>
<dbReference type="EMBL" id="JBHRSM010000023">
    <property type="protein sequence ID" value="MFC3086982.1"/>
    <property type="molecule type" value="Genomic_DNA"/>
</dbReference>
<dbReference type="InterPro" id="IPR036691">
    <property type="entry name" value="Endo/exonu/phosph_ase_sf"/>
</dbReference>
<feature type="transmembrane region" description="Helical" evidence="1">
    <location>
        <begin position="70"/>
        <end position="95"/>
    </location>
</feature>
<feature type="transmembrane region" description="Helical" evidence="1">
    <location>
        <begin position="6"/>
        <end position="31"/>
    </location>
</feature>
<evidence type="ECO:0000313" key="3">
    <source>
        <dbReference type="EMBL" id="MFC3086982.1"/>
    </source>
</evidence>
<evidence type="ECO:0000313" key="4">
    <source>
        <dbReference type="Proteomes" id="UP001595445"/>
    </source>
</evidence>
<comment type="caution">
    <text evidence="3">The sequence shown here is derived from an EMBL/GenBank/DDBJ whole genome shotgun (WGS) entry which is preliminary data.</text>
</comment>
<accession>A0ABV7DX34</accession>
<organism evidence="3 4">
    <name type="scientific">Tabrizicola soli</name>
    <dbReference type="NCBI Taxonomy" id="2185115"/>
    <lineage>
        <taxon>Bacteria</taxon>
        <taxon>Pseudomonadati</taxon>
        <taxon>Pseudomonadota</taxon>
        <taxon>Alphaproteobacteria</taxon>
        <taxon>Rhodobacterales</taxon>
        <taxon>Paracoccaceae</taxon>
        <taxon>Tabrizicola</taxon>
    </lineage>
</organism>
<keyword evidence="3" id="KW-0378">Hydrolase</keyword>
<keyword evidence="3" id="KW-0255">Endonuclease</keyword>
<dbReference type="RefSeq" id="WP_197642773.1">
    <property type="nucleotide sequence ID" value="NZ_JAEACP010000006.1"/>
</dbReference>
<gene>
    <name evidence="3" type="ORF">ACFOD6_13090</name>
</gene>
<reference evidence="4" key="1">
    <citation type="journal article" date="2019" name="Int. J. Syst. Evol. Microbiol.">
        <title>The Global Catalogue of Microorganisms (GCM) 10K type strain sequencing project: providing services to taxonomists for standard genome sequencing and annotation.</title>
        <authorList>
            <consortium name="The Broad Institute Genomics Platform"/>
            <consortium name="The Broad Institute Genome Sequencing Center for Infectious Disease"/>
            <person name="Wu L."/>
            <person name="Ma J."/>
        </authorList>
    </citation>
    <scope>NUCLEOTIDE SEQUENCE [LARGE SCALE GENOMIC DNA]</scope>
    <source>
        <strain evidence="4">KCTC 62102</strain>
    </source>
</reference>
<keyword evidence="1" id="KW-0472">Membrane</keyword>
<dbReference type="Gene3D" id="3.60.10.10">
    <property type="entry name" value="Endonuclease/exonuclease/phosphatase"/>
    <property type="match status" value="1"/>
</dbReference>
<proteinExistence type="predicted"/>
<dbReference type="GO" id="GO:0004519">
    <property type="term" value="F:endonuclease activity"/>
    <property type="evidence" value="ECO:0007669"/>
    <property type="project" value="UniProtKB-KW"/>
</dbReference>
<dbReference type="SUPFAM" id="SSF56219">
    <property type="entry name" value="DNase I-like"/>
    <property type="match status" value="1"/>
</dbReference>
<keyword evidence="1" id="KW-0812">Transmembrane</keyword>
<dbReference type="InterPro" id="IPR005135">
    <property type="entry name" value="Endo/exonuclease/phosphatase"/>
</dbReference>
<keyword evidence="4" id="KW-1185">Reference proteome</keyword>
<sequence>MGNEHPIWTALVRIALVLTIIPLAAGYLGWLHPLGDSLAVGRGYAAGALALLALVAGLSGLQMAAFGSTLLALVTGAQVALAFLWPGPPGVFLLYQKNVWQANAELTALADDIGATRPLAVTLQEVTEPNLALLQALKADYPGQLYCPEGGSGGNAVLTRLPVVPGSETCAPGLAALRIEFAEREVWIVSIHLSWPWPSDQAGHVAQLLPVLAGLDGPVLMAGDFNMVGWANAVRRLAAAAGVVQAGPTGGTYLGFGRLMHLPIDHAFAPDGGRITLRPAFGSDHLGLLAELEP</sequence>